<reference evidence="1 2" key="1">
    <citation type="submission" date="2019-07" db="EMBL/GenBank/DDBJ databases">
        <authorList>
            <person name="Kim J."/>
        </authorList>
    </citation>
    <scope>NUCLEOTIDE SEQUENCE [LARGE SCALE GENOMIC DNA]</scope>
    <source>
        <strain evidence="1 2">G13</strain>
    </source>
</reference>
<dbReference type="RefSeq" id="WP_144706196.1">
    <property type="nucleotide sequence ID" value="NZ_VNJJ01000016.1"/>
</dbReference>
<evidence type="ECO:0000313" key="1">
    <source>
        <dbReference type="EMBL" id="TVX96491.1"/>
    </source>
</evidence>
<comment type="caution">
    <text evidence="1">The sequence shown here is derived from an EMBL/GenBank/DDBJ whole genome shotgun (WGS) entry which is preliminary data.</text>
</comment>
<proteinExistence type="predicted"/>
<name>A0A559J9E6_9BACL</name>
<gene>
    <name evidence="1" type="ORF">FPZ45_21045</name>
</gene>
<dbReference type="AlphaFoldDB" id="A0A559J9E6"/>
<sequence length="147" mass="16137">MDFRSWFPKSPKSPLNAKPLEAGRPFPMNLRTMAPNGQTVAVGIVSLHCSHCVDMLPHLVTAVVKRRIPFVLVSSGTPQENANVAAYFGHPFPIVSIAEEDVQGRFGVEQTPYFYFVLGSGIVADGFTADTAEDVIARWLRHGYPHA</sequence>
<dbReference type="EMBL" id="VNJJ01000016">
    <property type="protein sequence ID" value="TVX96491.1"/>
    <property type="molecule type" value="Genomic_DNA"/>
</dbReference>
<dbReference type="Proteomes" id="UP000316330">
    <property type="component" value="Unassembled WGS sequence"/>
</dbReference>
<dbReference type="OrthoDB" id="2738084at2"/>
<accession>A0A559J9E6</accession>
<dbReference type="Gene3D" id="3.40.30.10">
    <property type="entry name" value="Glutaredoxin"/>
    <property type="match status" value="1"/>
</dbReference>
<organism evidence="1 2">
    <name type="scientific">Cohnella terricola</name>
    <dbReference type="NCBI Taxonomy" id="1289167"/>
    <lineage>
        <taxon>Bacteria</taxon>
        <taxon>Bacillati</taxon>
        <taxon>Bacillota</taxon>
        <taxon>Bacilli</taxon>
        <taxon>Bacillales</taxon>
        <taxon>Paenibacillaceae</taxon>
        <taxon>Cohnella</taxon>
    </lineage>
</organism>
<dbReference type="InterPro" id="IPR036249">
    <property type="entry name" value="Thioredoxin-like_sf"/>
</dbReference>
<keyword evidence="2" id="KW-1185">Reference proteome</keyword>
<protein>
    <recommendedName>
        <fullName evidence="3">Thioredoxin domain-containing protein</fullName>
    </recommendedName>
</protein>
<evidence type="ECO:0000313" key="2">
    <source>
        <dbReference type="Proteomes" id="UP000316330"/>
    </source>
</evidence>
<dbReference type="SUPFAM" id="SSF52833">
    <property type="entry name" value="Thioredoxin-like"/>
    <property type="match status" value="1"/>
</dbReference>
<evidence type="ECO:0008006" key="3">
    <source>
        <dbReference type="Google" id="ProtNLM"/>
    </source>
</evidence>